<dbReference type="RefSeq" id="WP_171784645.1">
    <property type="nucleotide sequence ID" value="NZ_BAAAML010000003.1"/>
</dbReference>
<reference evidence="3 4" key="1">
    <citation type="submission" date="2020-05" db="EMBL/GenBank/DDBJ databases">
        <title>Genomic Encyclopedia of Type Strains, Phase III (KMG-III): the genomes of soil and plant-associated and newly described type strains.</title>
        <authorList>
            <person name="Whitman W."/>
        </authorList>
    </citation>
    <scope>NUCLEOTIDE SEQUENCE [LARGE SCALE GENOMIC DNA]</scope>
    <source>
        <strain evidence="3 4">KCTC 19046</strain>
    </source>
</reference>
<dbReference type="EMBL" id="JABEZU010000004">
    <property type="protein sequence ID" value="NOV98406.1"/>
    <property type="molecule type" value="Genomic_DNA"/>
</dbReference>
<evidence type="ECO:0000313" key="3">
    <source>
        <dbReference type="EMBL" id="NOV98406.1"/>
    </source>
</evidence>
<comment type="caution">
    <text evidence="3">The sequence shown here is derived from an EMBL/GenBank/DDBJ whole genome shotgun (WGS) entry which is preliminary data.</text>
</comment>
<organism evidence="3 4">
    <name type="scientific">Isoptericola halotolerans</name>
    <dbReference type="NCBI Taxonomy" id="300560"/>
    <lineage>
        <taxon>Bacteria</taxon>
        <taxon>Bacillati</taxon>
        <taxon>Actinomycetota</taxon>
        <taxon>Actinomycetes</taxon>
        <taxon>Micrococcales</taxon>
        <taxon>Promicromonosporaceae</taxon>
        <taxon>Isoptericola</taxon>
    </lineage>
</organism>
<keyword evidence="2" id="KW-0472">Membrane</keyword>
<dbReference type="Proteomes" id="UP000757540">
    <property type="component" value="Unassembled WGS sequence"/>
</dbReference>
<evidence type="ECO:0000313" key="4">
    <source>
        <dbReference type="Proteomes" id="UP000757540"/>
    </source>
</evidence>
<feature type="transmembrane region" description="Helical" evidence="2">
    <location>
        <begin position="190"/>
        <end position="211"/>
    </location>
</feature>
<keyword evidence="4" id="KW-1185">Reference proteome</keyword>
<protein>
    <submittedName>
        <fullName evidence="3">Uncharacterized protein</fullName>
    </submittedName>
</protein>
<feature type="transmembrane region" description="Helical" evidence="2">
    <location>
        <begin position="138"/>
        <end position="158"/>
    </location>
</feature>
<proteinExistence type="predicted"/>
<feature type="transmembrane region" description="Helical" evidence="2">
    <location>
        <begin position="73"/>
        <end position="91"/>
    </location>
</feature>
<evidence type="ECO:0000256" key="2">
    <source>
        <dbReference type="SAM" id="Phobius"/>
    </source>
</evidence>
<accession>A0ABX2A6X3</accession>
<keyword evidence="2" id="KW-0812">Transmembrane</keyword>
<feature type="region of interest" description="Disordered" evidence="1">
    <location>
        <begin position="1"/>
        <end position="20"/>
    </location>
</feature>
<sequence>MSSSPRDHPEPRKPEVLDPAETLRLIEESQRRARAGTEPDGRLLYLVWGIAWGVGYLVLWTNARDQGGPPTGPAFPIFGTLLIAAIVITIVHSVRRGSGTRGPSRRVGALYGWSWMLGFLAYPFIIAGIARAGASDDVIALVANALACVVVGLMYLAGGTFFPDNRLFVLGLWILLTGGVATIAGMPGTYLVMAIAGGGGFLVMCGIEAVLTARRRRTAACEPGGRGAVGQEPVDG</sequence>
<name>A0ABX2A6X3_9MICO</name>
<gene>
    <name evidence="3" type="ORF">HDG69_003001</name>
</gene>
<feature type="compositionally biased region" description="Basic and acidic residues" evidence="1">
    <location>
        <begin position="1"/>
        <end position="16"/>
    </location>
</feature>
<feature type="transmembrane region" description="Helical" evidence="2">
    <location>
        <begin position="112"/>
        <end position="132"/>
    </location>
</feature>
<feature type="transmembrane region" description="Helical" evidence="2">
    <location>
        <begin position="167"/>
        <end position="184"/>
    </location>
</feature>
<keyword evidence="2" id="KW-1133">Transmembrane helix</keyword>
<feature type="transmembrane region" description="Helical" evidence="2">
    <location>
        <begin position="43"/>
        <end position="61"/>
    </location>
</feature>
<evidence type="ECO:0000256" key="1">
    <source>
        <dbReference type="SAM" id="MobiDB-lite"/>
    </source>
</evidence>